<dbReference type="PANTHER" id="PTHR32060:SF30">
    <property type="entry name" value="CARBOXY-TERMINAL PROCESSING PROTEASE CTPA"/>
    <property type="match status" value="1"/>
</dbReference>
<protein>
    <recommendedName>
        <fullName evidence="2">Tail specific protease domain-containing protein</fullName>
    </recommendedName>
</protein>
<sequence length="330" mass="37247">MKSITVLFIALFIAFSSIAQENKSEHKAFLDKVFQLLEQKVANPRWLKEDSFIKFKHHMYAEETLKLDEKEFYLTFNRQCNTLYFTHFYLKKIKSTTTASEGEIEKLSWKKMNDSTAYLDVRSFAGGARQMYQALQEIGTDTFENLIIDLRNNGGGSLDAPVILGQFLTPNPIDAGVYLTRGWYANHTKPATAEEITSLPFLMDFTYAGISKMFMENSAFRMVVPSHNNPTFKGKVYVLVNENTASACEPLIYLLKEQKIATLVGTPSAGAMLSGASFEVNENFNVFIPIADYQTYNGSRLDKVGVAPDVYVESNKALEYVLENIALKSK</sequence>
<evidence type="ECO:0000313" key="4">
    <source>
        <dbReference type="Proteomes" id="UP000576082"/>
    </source>
</evidence>
<dbReference type="Gene3D" id="3.90.226.10">
    <property type="entry name" value="2-enoyl-CoA Hydratase, Chain A, domain 1"/>
    <property type="match status" value="1"/>
</dbReference>
<dbReference type="GO" id="GO:0004175">
    <property type="term" value="F:endopeptidase activity"/>
    <property type="evidence" value="ECO:0007669"/>
    <property type="project" value="TreeGrafter"/>
</dbReference>
<dbReference type="GO" id="GO:0007165">
    <property type="term" value="P:signal transduction"/>
    <property type="evidence" value="ECO:0007669"/>
    <property type="project" value="TreeGrafter"/>
</dbReference>
<keyword evidence="1" id="KW-0732">Signal</keyword>
<evidence type="ECO:0000259" key="2">
    <source>
        <dbReference type="SMART" id="SM00245"/>
    </source>
</evidence>
<dbReference type="GO" id="GO:0006508">
    <property type="term" value="P:proteolysis"/>
    <property type="evidence" value="ECO:0007669"/>
    <property type="project" value="InterPro"/>
</dbReference>
<dbReference type="Proteomes" id="UP000576082">
    <property type="component" value="Unassembled WGS sequence"/>
</dbReference>
<evidence type="ECO:0000313" key="3">
    <source>
        <dbReference type="EMBL" id="NME67297.1"/>
    </source>
</evidence>
<dbReference type="InterPro" id="IPR005151">
    <property type="entry name" value="Tail-specific_protease"/>
</dbReference>
<dbReference type="EMBL" id="JABANE010000009">
    <property type="protein sequence ID" value="NME67297.1"/>
    <property type="molecule type" value="Genomic_DNA"/>
</dbReference>
<gene>
    <name evidence="3" type="ORF">HHU12_04915</name>
</gene>
<accession>A0A7X9P1I2</accession>
<dbReference type="Pfam" id="PF03572">
    <property type="entry name" value="Peptidase_S41"/>
    <property type="match status" value="1"/>
</dbReference>
<dbReference type="PANTHER" id="PTHR32060">
    <property type="entry name" value="TAIL-SPECIFIC PROTEASE"/>
    <property type="match status" value="1"/>
</dbReference>
<dbReference type="AlphaFoldDB" id="A0A7X9P1I2"/>
<proteinExistence type="predicted"/>
<organism evidence="3 4">
    <name type="scientific">Flammeovirga aprica JL-4</name>
    <dbReference type="NCBI Taxonomy" id="694437"/>
    <lineage>
        <taxon>Bacteria</taxon>
        <taxon>Pseudomonadati</taxon>
        <taxon>Bacteroidota</taxon>
        <taxon>Cytophagia</taxon>
        <taxon>Cytophagales</taxon>
        <taxon>Flammeovirgaceae</taxon>
        <taxon>Flammeovirga</taxon>
    </lineage>
</organism>
<feature type="domain" description="Tail specific protease" evidence="2">
    <location>
        <begin position="86"/>
        <end position="313"/>
    </location>
</feature>
<name>A0A7X9P1I2_9BACT</name>
<dbReference type="InterPro" id="IPR029045">
    <property type="entry name" value="ClpP/crotonase-like_dom_sf"/>
</dbReference>
<dbReference type="GO" id="GO:0008236">
    <property type="term" value="F:serine-type peptidase activity"/>
    <property type="evidence" value="ECO:0007669"/>
    <property type="project" value="InterPro"/>
</dbReference>
<evidence type="ECO:0000256" key="1">
    <source>
        <dbReference type="SAM" id="SignalP"/>
    </source>
</evidence>
<dbReference type="SMART" id="SM00245">
    <property type="entry name" value="TSPc"/>
    <property type="match status" value="1"/>
</dbReference>
<comment type="caution">
    <text evidence="3">The sequence shown here is derived from an EMBL/GenBank/DDBJ whole genome shotgun (WGS) entry which is preliminary data.</text>
</comment>
<dbReference type="GO" id="GO:0030288">
    <property type="term" value="C:outer membrane-bounded periplasmic space"/>
    <property type="evidence" value="ECO:0007669"/>
    <property type="project" value="TreeGrafter"/>
</dbReference>
<feature type="chain" id="PRO_5031300947" description="Tail specific protease domain-containing protein" evidence="1">
    <location>
        <begin position="20"/>
        <end position="330"/>
    </location>
</feature>
<keyword evidence="4" id="KW-1185">Reference proteome</keyword>
<reference evidence="3 4" key="1">
    <citation type="submission" date="2020-04" db="EMBL/GenBank/DDBJ databases">
        <title>Flammeovirga sp. SR4, a novel species isolated from seawater.</title>
        <authorList>
            <person name="Wang X."/>
        </authorList>
    </citation>
    <scope>NUCLEOTIDE SEQUENCE [LARGE SCALE GENOMIC DNA]</scope>
    <source>
        <strain evidence="3 4">ATCC 23126</strain>
    </source>
</reference>
<dbReference type="SUPFAM" id="SSF52096">
    <property type="entry name" value="ClpP/crotonase"/>
    <property type="match status" value="1"/>
</dbReference>
<feature type="signal peptide" evidence="1">
    <location>
        <begin position="1"/>
        <end position="19"/>
    </location>
</feature>
<dbReference type="CDD" id="cd06567">
    <property type="entry name" value="Peptidase_S41"/>
    <property type="match status" value="1"/>
</dbReference>
<dbReference type="RefSeq" id="WP_169655536.1">
    <property type="nucleotide sequence ID" value="NZ_JABANE010000009.1"/>
</dbReference>